<evidence type="ECO:0000256" key="4">
    <source>
        <dbReference type="ARBA" id="ARBA00022989"/>
    </source>
</evidence>
<comment type="caution">
    <text evidence="8">The sequence shown here is derived from an EMBL/GenBank/DDBJ whole genome shotgun (WGS) entry which is preliminary data.</text>
</comment>
<dbReference type="Proteomes" id="UP001497623">
    <property type="component" value="Unassembled WGS sequence"/>
</dbReference>
<evidence type="ECO:0000256" key="3">
    <source>
        <dbReference type="ARBA" id="ARBA00022692"/>
    </source>
</evidence>
<dbReference type="Gene3D" id="1.20.1250.20">
    <property type="entry name" value="MFS general substrate transporter like domains"/>
    <property type="match status" value="1"/>
</dbReference>
<keyword evidence="3 6" id="KW-0812">Transmembrane</keyword>
<dbReference type="EMBL" id="CAXKWB010173226">
    <property type="protein sequence ID" value="CAL4252064.1"/>
    <property type="molecule type" value="Genomic_DNA"/>
</dbReference>
<feature type="transmembrane region" description="Helical" evidence="6">
    <location>
        <begin position="88"/>
        <end position="105"/>
    </location>
</feature>
<evidence type="ECO:0000256" key="5">
    <source>
        <dbReference type="ARBA" id="ARBA00023136"/>
    </source>
</evidence>
<evidence type="ECO:0000313" key="9">
    <source>
        <dbReference type="Proteomes" id="UP001497623"/>
    </source>
</evidence>
<comment type="similarity">
    <text evidence="2">Belongs to the major facilitator superfamily. MFSD6 family.</text>
</comment>
<dbReference type="SUPFAM" id="SSF103473">
    <property type="entry name" value="MFS general substrate transporter"/>
    <property type="match status" value="1"/>
</dbReference>
<evidence type="ECO:0000256" key="2">
    <source>
        <dbReference type="ARBA" id="ARBA00005241"/>
    </source>
</evidence>
<sequence length="106" mass="12217">FQVDPPNKDFISVLLQLLSRGEINVFLLMFLFLGILWGFIETYLFIFLTNLGAPKYLLGLSLTVAMGTGFPFLVWADTIINKIGRQNIFMFSFLIYTIRLFGYSFI</sequence>
<feature type="transmembrane region" description="Helical" evidence="6">
    <location>
        <begin position="25"/>
        <end position="50"/>
    </location>
</feature>
<feature type="transmembrane region" description="Helical" evidence="6">
    <location>
        <begin position="56"/>
        <end position="76"/>
    </location>
</feature>
<name>A0AAV2SY43_MEGNR</name>
<organism evidence="8 9">
    <name type="scientific">Meganyctiphanes norvegica</name>
    <name type="common">Northern krill</name>
    <name type="synonym">Thysanopoda norvegica</name>
    <dbReference type="NCBI Taxonomy" id="48144"/>
    <lineage>
        <taxon>Eukaryota</taxon>
        <taxon>Metazoa</taxon>
        <taxon>Ecdysozoa</taxon>
        <taxon>Arthropoda</taxon>
        <taxon>Crustacea</taxon>
        <taxon>Multicrustacea</taxon>
        <taxon>Malacostraca</taxon>
        <taxon>Eumalacostraca</taxon>
        <taxon>Eucarida</taxon>
        <taxon>Euphausiacea</taxon>
        <taxon>Euphausiidae</taxon>
        <taxon>Meganyctiphanes</taxon>
    </lineage>
</organism>
<evidence type="ECO:0000256" key="6">
    <source>
        <dbReference type="SAM" id="Phobius"/>
    </source>
</evidence>
<keyword evidence="9" id="KW-1185">Reference proteome</keyword>
<dbReference type="InterPro" id="IPR051717">
    <property type="entry name" value="MFS_MFSD6"/>
</dbReference>
<feature type="domain" description="Major facilitator superfamily associated" evidence="7">
    <location>
        <begin position="12"/>
        <end position="106"/>
    </location>
</feature>
<dbReference type="InterPro" id="IPR024989">
    <property type="entry name" value="MFS_assoc_dom"/>
</dbReference>
<dbReference type="Pfam" id="PF12832">
    <property type="entry name" value="MFS_1_like"/>
    <property type="match status" value="1"/>
</dbReference>
<protein>
    <recommendedName>
        <fullName evidence="7">Major facilitator superfamily associated domain-containing protein</fullName>
    </recommendedName>
</protein>
<keyword evidence="4 6" id="KW-1133">Transmembrane helix</keyword>
<comment type="subcellular location">
    <subcellularLocation>
        <location evidence="1">Membrane</location>
        <topology evidence="1">Multi-pass membrane protein</topology>
    </subcellularLocation>
</comment>
<feature type="non-terminal residue" evidence="8">
    <location>
        <position position="1"/>
    </location>
</feature>
<dbReference type="PANTHER" id="PTHR16172">
    <property type="entry name" value="MAJOR FACILITATOR SUPERFAMILY DOMAIN-CONTAINING PROTEIN 6-LIKE"/>
    <property type="match status" value="1"/>
</dbReference>
<evidence type="ECO:0000259" key="7">
    <source>
        <dbReference type="Pfam" id="PF12832"/>
    </source>
</evidence>
<keyword evidence="5 6" id="KW-0472">Membrane</keyword>
<dbReference type="GO" id="GO:0016020">
    <property type="term" value="C:membrane"/>
    <property type="evidence" value="ECO:0007669"/>
    <property type="project" value="UniProtKB-SubCell"/>
</dbReference>
<proteinExistence type="inferred from homology"/>
<gene>
    <name evidence="8" type="ORF">MNOR_LOCUS41834</name>
</gene>
<evidence type="ECO:0000313" key="8">
    <source>
        <dbReference type="EMBL" id="CAL4252064.1"/>
    </source>
</evidence>
<evidence type="ECO:0000256" key="1">
    <source>
        <dbReference type="ARBA" id="ARBA00004141"/>
    </source>
</evidence>
<reference evidence="8 9" key="1">
    <citation type="submission" date="2024-05" db="EMBL/GenBank/DDBJ databases">
        <authorList>
            <person name="Wallberg A."/>
        </authorList>
    </citation>
    <scope>NUCLEOTIDE SEQUENCE [LARGE SCALE GENOMIC DNA]</scope>
</reference>
<feature type="non-terminal residue" evidence="8">
    <location>
        <position position="106"/>
    </location>
</feature>
<dbReference type="AlphaFoldDB" id="A0AAV2SY43"/>
<dbReference type="InterPro" id="IPR036259">
    <property type="entry name" value="MFS_trans_sf"/>
</dbReference>
<dbReference type="PANTHER" id="PTHR16172:SF41">
    <property type="entry name" value="MAJOR FACILITATOR SUPERFAMILY DOMAIN-CONTAINING PROTEIN 6-LIKE"/>
    <property type="match status" value="1"/>
</dbReference>
<accession>A0AAV2SY43</accession>